<organism evidence="1 2">
    <name type="scientific">Cymbomonas tetramitiformis</name>
    <dbReference type="NCBI Taxonomy" id="36881"/>
    <lineage>
        <taxon>Eukaryota</taxon>
        <taxon>Viridiplantae</taxon>
        <taxon>Chlorophyta</taxon>
        <taxon>Pyramimonadophyceae</taxon>
        <taxon>Pyramimonadales</taxon>
        <taxon>Pyramimonadaceae</taxon>
        <taxon>Cymbomonas</taxon>
    </lineage>
</organism>
<evidence type="ECO:0000313" key="2">
    <source>
        <dbReference type="Proteomes" id="UP001190700"/>
    </source>
</evidence>
<dbReference type="GO" id="GO:0003676">
    <property type="term" value="F:nucleic acid binding"/>
    <property type="evidence" value="ECO:0007669"/>
    <property type="project" value="InterPro"/>
</dbReference>
<sequence length="536" mass="59418">MACKRGVVPRANVALDSLVSAVLQERLDKSPSVRLSKWSQTNLSDEQTLYASLDVIKPVEMYFKLLQLPDLTRRCLSLEELPLNSMVDVMPPHGSIAVLATVSAVGTIDENREWKLPIGCAPRSINPSNRPPFSSGFTYEHVEAISSRVNFSSYGSFCSHGFCYRGFGARSYGFCYCGFRFCDSCSSYRVGSYIFHWDGFYYYGFRSHGIRSYHTCGINGYGSSSCGLCSYCFSCSGFSSSHRVCSYNFCGGFCSYNSCGFNSYGSSSYGFCSCGFCSCGCSSYGFDSSYNVCSYSFCFRSRDGFQYSSIEDVDENVVEAGSDDLDVSSLNTEEIALCRAASAAASASAADVTTSVGDSMLSFDFSCDNLDTPPTAITDVYSSVVGDAFHFMDRPKVPVHHVYKKSYFVALRNAWFVWDGAALDKVKATLRSHGATEEEIEAKMYFDAKWFRERVPRTVPPPSKHYWRVRAVYMLFGPMIDTKTGAPLFNSANWARANNVLKEILAGHAADIPTMEYYYYRLNARGEPAVDSLGFL</sequence>
<dbReference type="Gene3D" id="3.30.420.10">
    <property type="entry name" value="Ribonuclease H-like superfamily/Ribonuclease H"/>
    <property type="match status" value="1"/>
</dbReference>
<evidence type="ECO:0000313" key="1">
    <source>
        <dbReference type="EMBL" id="KAK3247982.1"/>
    </source>
</evidence>
<dbReference type="AlphaFoldDB" id="A0AAE0C3Z2"/>
<dbReference type="Proteomes" id="UP001190700">
    <property type="component" value="Unassembled WGS sequence"/>
</dbReference>
<comment type="caution">
    <text evidence="1">The sequence shown here is derived from an EMBL/GenBank/DDBJ whole genome shotgun (WGS) entry which is preliminary data.</text>
</comment>
<keyword evidence="2" id="KW-1185">Reference proteome</keyword>
<accession>A0AAE0C3Z2</accession>
<reference evidence="1 2" key="1">
    <citation type="journal article" date="2015" name="Genome Biol. Evol.">
        <title>Comparative Genomics of a Bacterivorous Green Alga Reveals Evolutionary Causalities and Consequences of Phago-Mixotrophic Mode of Nutrition.</title>
        <authorList>
            <person name="Burns J.A."/>
            <person name="Paasch A."/>
            <person name="Narechania A."/>
            <person name="Kim E."/>
        </authorList>
    </citation>
    <scope>NUCLEOTIDE SEQUENCE [LARGE SCALE GENOMIC DNA]</scope>
    <source>
        <strain evidence="1 2">PLY_AMNH</strain>
    </source>
</reference>
<dbReference type="InterPro" id="IPR012337">
    <property type="entry name" value="RNaseH-like_sf"/>
</dbReference>
<proteinExistence type="predicted"/>
<dbReference type="EMBL" id="LGRX02028515">
    <property type="protein sequence ID" value="KAK3247982.1"/>
    <property type="molecule type" value="Genomic_DNA"/>
</dbReference>
<dbReference type="SUPFAM" id="SSF53098">
    <property type="entry name" value="Ribonuclease H-like"/>
    <property type="match status" value="1"/>
</dbReference>
<gene>
    <name evidence="1" type="ORF">CYMTET_42537</name>
</gene>
<protein>
    <recommendedName>
        <fullName evidence="3">3'-5' exonuclease domain-containing protein</fullName>
    </recommendedName>
</protein>
<evidence type="ECO:0008006" key="3">
    <source>
        <dbReference type="Google" id="ProtNLM"/>
    </source>
</evidence>
<dbReference type="InterPro" id="IPR036397">
    <property type="entry name" value="RNaseH_sf"/>
</dbReference>
<name>A0AAE0C3Z2_9CHLO</name>